<name>A0A2P5VQ14_GOSBA</name>
<sequence>MGKVTSRSVENHEFIIFRVRHQQQKEGYNETRRPIAKDLKRINKAPVQQQETKLQVVFGDLITRNWGDDNFDFREKFNLVSTGQEEE</sequence>
<dbReference type="AlphaFoldDB" id="A0A2P5VQ14"/>
<dbReference type="Proteomes" id="UP000239757">
    <property type="component" value="Unassembled WGS sequence"/>
</dbReference>
<proteinExistence type="predicted"/>
<evidence type="ECO:0000313" key="1">
    <source>
        <dbReference type="EMBL" id="PPR80923.1"/>
    </source>
</evidence>
<evidence type="ECO:0000313" key="2">
    <source>
        <dbReference type="Proteomes" id="UP000239757"/>
    </source>
</evidence>
<reference evidence="1 2" key="1">
    <citation type="submission" date="2015-01" db="EMBL/GenBank/DDBJ databases">
        <title>Genome of allotetraploid Gossypium barbadense reveals genomic plasticity and fiber elongation in cotton evolution.</title>
        <authorList>
            <person name="Chen X."/>
            <person name="Liu X."/>
            <person name="Zhao B."/>
            <person name="Zheng H."/>
            <person name="Hu Y."/>
            <person name="Lu G."/>
            <person name="Yang C."/>
            <person name="Chen J."/>
            <person name="Shan C."/>
            <person name="Zhang L."/>
            <person name="Zhou Y."/>
            <person name="Wang L."/>
            <person name="Guo W."/>
            <person name="Bai Y."/>
            <person name="Ruan J."/>
            <person name="Shangguan X."/>
            <person name="Mao Y."/>
            <person name="Jiang J."/>
            <person name="Zhu Y."/>
            <person name="Lei J."/>
            <person name="Kang H."/>
            <person name="Chen S."/>
            <person name="He X."/>
            <person name="Wang R."/>
            <person name="Wang Y."/>
            <person name="Chen J."/>
            <person name="Wang L."/>
            <person name="Yu S."/>
            <person name="Wang B."/>
            <person name="Wei J."/>
            <person name="Song S."/>
            <person name="Lu X."/>
            <person name="Gao Z."/>
            <person name="Gu W."/>
            <person name="Deng X."/>
            <person name="Ma D."/>
            <person name="Wang S."/>
            <person name="Liang W."/>
            <person name="Fang L."/>
            <person name="Cai C."/>
            <person name="Zhu X."/>
            <person name="Zhou B."/>
            <person name="Zhang Y."/>
            <person name="Chen Z."/>
            <person name="Xu S."/>
            <person name="Zhu R."/>
            <person name="Wang S."/>
            <person name="Zhang T."/>
            <person name="Zhao G."/>
        </authorList>
    </citation>
    <scope>NUCLEOTIDE SEQUENCE [LARGE SCALE GENOMIC DNA]</scope>
    <source>
        <strain evidence="2">cv. Xinhai21</strain>
        <tissue evidence="1">Leaf</tissue>
    </source>
</reference>
<protein>
    <submittedName>
        <fullName evidence="1">Uncharacterized protein</fullName>
    </submittedName>
</protein>
<dbReference type="EMBL" id="KZ671594">
    <property type="protein sequence ID" value="PPR80923.1"/>
    <property type="molecule type" value="Genomic_DNA"/>
</dbReference>
<gene>
    <name evidence="1" type="ORF">GOBAR_AA39791</name>
</gene>
<accession>A0A2P5VQ14</accession>
<organism evidence="1 2">
    <name type="scientific">Gossypium barbadense</name>
    <name type="common">Sea Island cotton</name>
    <name type="synonym">Hibiscus barbadensis</name>
    <dbReference type="NCBI Taxonomy" id="3634"/>
    <lineage>
        <taxon>Eukaryota</taxon>
        <taxon>Viridiplantae</taxon>
        <taxon>Streptophyta</taxon>
        <taxon>Embryophyta</taxon>
        <taxon>Tracheophyta</taxon>
        <taxon>Spermatophyta</taxon>
        <taxon>Magnoliopsida</taxon>
        <taxon>eudicotyledons</taxon>
        <taxon>Gunneridae</taxon>
        <taxon>Pentapetalae</taxon>
        <taxon>rosids</taxon>
        <taxon>malvids</taxon>
        <taxon>Malvales</taxon>
        <taxon>Malvaceae</taxon>
        <taxon>Malvoideae</taxon>
        <taxon>Gossypium</taxon>
    </lineage>
</organism>